<dbReference type="AlphaFoldDB" id="A0A6G1GU21"/>
<dbReference type="InterPro" id="IPR022742">
    <property type="entry name" value="Hydrolase_4"/>
</dbReference>
<evidence type="ECO:0000313" key="3">
    <source>
        <dbReference type="EMBL" id="KAF1984280.1"/>
    </source>
</evidence>
<dbReference type="PANTHER" id="PTHR22946:SF9">
    <property type="entry name" value="POLYKETIDE TRANSFERASE AF380"/>
    <property type="match status" value="1"/>
</dbReference>
<dbReference type="Pfam" id="PF12146">
    <property type="entry name" value="Hydrolase_4"/>
    <property type="match status" value="1"/>
</dbReference>
<dbReference type="GO" id="GO:0016788">
    <property type="term" value="F:hydrolase activity, acting on ester bonds"/>
    <property type="evidence" value="ECO:0007669"/>
    <property type="project" value="UniProtKB-ARBA"/>
</dbReference>
<organism evidence="3 4">
    <name type="scientific">Aulographum hederae CBS 113979</name>
    <dbReference type="NCBI Taxonomy" id="1176131"/>
    <lineage>
        <taxon>Eukaryota</taxon>
        <taxon>Fungi</taxon>
        <taxon>Dikarya</taxon>
        <taxon>Ascomycota</taxon>
        <taxon>Pezizomycotina</taxon>
        <taxon>Dothideomycetes</taxon>
        <taxon>Pleosporomycetidae</taxon>
        <taxon>Aulographales</taxon>
        <taxon>Aulographaceae</taxon>
    </lineage>
</organism>
<name>A0A6G1GU21_9PEZI</name>
<keyword evidence="1 3" id="KW-0378">Hydrolase</keyword>
<evidence type="ECO:0000313" key="4">
    <source>
        <dbReference type="Proteomes" id="UP000800041"/>
    </source>
</evidence>
<dbReference type="InterPro" id="IPR029058">
    <property type="entry name" value="AB_hydrolase_fold"/>
</dbReference>
<dbReference type="OrthoDB" id="2498029at2759"/>
<feature type="domain" description="Serine aminopeptidase S33" evidence="2">
    <location>
        <begin position="63"/>
        <end position="287"/>
    </location>
</feature>
<sequence length="321" mass="33975">MKLSPLLATTRVDFNFTSQNQQIAGDLYLPQSPPTNPSSSSSILYPAVLTAPGFAGVKEMMIPEFCTDLAAHGIACLGFDYPGFGASSGVLRQEVNPGQQLQTFRDAVDVLATDPRVDKEKLGIWGTSFAGGHTIVIASEDERIKAAVPIIPFISAGNEGGLDIPMMTSVVLENIANQSKGWPPGQLDAAGSPGSRAVMNTDGALAWANGQARNATRYLNYVAASSLLKIATFSTAEQAKKLNVPTLCVTALDDSITPANSSHAALDGVPGIRFVDFPGAHFELFDDNKDAVIKLVTDFFVEQFLPGGNGTVVAKGRMRRS</sequence>
<dbReference type="Gene3D" id="3.40.50.1820">
    <property type="entry name" value="alpha/beta hydrolase"/>
    <property type="match status" value="1"/>
</dbReference>
<reference evidence="3" key="1">
    <citation type="journal article" date="2020" name="Stud. Mycol.">
        <title>101 Dothideomycetes genomes: a test case for predicting lifestyles and emergence of pathogens.</title>
        <authorList>
            <person name="Haridas S."/>
            <person name="Albert R."/>
            <person name="Binder M."/>
            <person name="Bloem J."/>
            <person name="Labutti K."/>
            <person name="Salamov A."/>
            <person name="Andreopoulos B."/>
            <person name="Baker S."/>
            <person name="Barry K."/>
            <person name="Bills G."/>
            <person name="Bluhm B."/>
            <person name="Cannon C."/>
            <person name="Castanera R."/>
            <person name="Culley D."/>
            <person name="Daum C."/>
            <person name="Ezra D."/>
            <person name="Gonzalez J."/>
            <person name="Henrissat B."/>
            <person name="Kuo A."/>
            <person name="Liang C."/>
            <person name="Lipzen A."/>
            <person name="Lutzoni F."/>
            <person name="Magnuson J."/>
            <person name="Mondo S."/>
            <person name="Nolan M."/>
            <person name="Ohm R."/>
            <person name="Pangilinan J."/>
            <person name="Park H.-J."/>
            <person name="Ramirez L."/>
            <person name="Alfaro M."/>
            <person name="Sun H."/>
            <person name="Tritt A."/>
            <person name="Yoshinaga Y."/>
            <person name="Zwiers L.-H."/>
            <person name="Turgeon B."/>
            <person name="Goodwin S."/>
            <person name="Spatafora J."/>
            <person name="Crous P."/>
            <person name="Grigoriev I."/>
        </authorList>
    </citation>
    <scope>NUCLEOTIDE SEQUENCE</scope>
    <source>
        <strain evidence="3">CBS 113979</strain>
    </source>
</reference>
<dbReference type="Proteomes" id="UP000800041">
    <property type="component" value="Unassembled WGS sequence"/>
</dbReference>
<dbReference type="PANTHER" id="PTHR22946">
    <property type="entry name" value="DIENELACTONE HYDROLASE DOMAIN-CONTAINING PROTEIN-RELATED"/>
    <property type="match status" value="1"/>
</dbReference>
<protein>
    <submittedName>
        <fullName evidence="3">Alpha/beta-hydrolase</fullName>
    </submittedName>
</protein>
<dbReference type="Gene3D" id="1.10.10.800">
    <property type="match status" value="1"/>
</dbReference>
<proteinExistence type="predicted"/>
<keyword evidence="4" id="KW-1185">Reference proteome</keyword>
<dbReference type="SUPFAM" id="SSF53474">
    <property type="entry name" value="alpha/beta-Hydrolases"/>
    <property type="match status" value="1"/>
</dbReference>
<dbReference type="EMBL" id="ML977169">
    <property type="protein sequence ID" value="KAF1984280.1"/>
    <property type="molecule type" value="Genomic_DNA"/>
</dbReference>
<evidence type="ECO:0000259" key="2">
    <source>
        <dbReference type="Pfam" id="PF12146"/>
    </source>
</evidence>
<accession>A0A6G1GU21</accession>
<evidence type="ECO:0000256" key="1">
    <source>
        <dbReference type="ARBA" id="ARBA00022801"/>
    </source>
</evidence>
<gene>
    <name evidence="3" type="ORF">K402DRAFT_336750</name>
</gene>
<dbReference type="InterPro" id="IPR050261">
    <property type="entry name" value="FrsA_esterase"/>
</dbReference>